<keyword evidence="1" id="KW-0175">Coiled coil</keyword>
<evidence type="ECO:0000313" key="3">
    <source>
        <dbReference type="EMBL" id="CAH0557272.1"/>
    </source>
</evidence>
<dbReference type="AlphaFoldDB" id="A0A9P0FJ85"/>
<dbReference type="GO" id="GO:0003677">
    <property type="term" value="F:DNA binding"/>
    <property type="evidence" value="ECO:0007669"/>
    <property type="project" value="InterPro"/>
</dbReference>
<evidence type="ECO:0000259" key="2">
    <source>
        <dbReference type="PROSITE" id="PS51457"/>
    </source>
</evidence>
<accession>A0A9P0FJ85</accession>
<dbReference type="Proteomes" id="UP001154078">
    <property type="component" value="Chromosome 5"/>
</dbReference>
<name>A0A9P0FJ85_BRAAE</name>
<keyword evidence="4" id="KW-1185">Reference proteome</keyword>
<dbReference type="PANTHER" id="PTHR14628:SF1">
    <property type="entry name" value="BEN DOMAIN-CONTAINING PROTEIN 5"/>
    <property type="match status" value="1"/>
</dbReference>
<dbReference type="InterPro" id="IPR018379">
    <property type="entry name" value="BEN_domain"/>
</dbReference>
<feature type="coiled-coil region" evidence="1">
    <location>
        <begin position="152"/>
        <end position="186"/>
    </location>
</feature>
<sequence>MFICVRFRDDGVRMVVTADKIKKFDINNIDFDHAYKVLYTDEKYYRAHLICTAETEADALLKAEEKRFRIPKTLFDESSTCDELEESTIITKSKKECKDLKKAALHENYSNILQDLTNVGMEASIPSTSDKTKIFNNRTRGIKTLNPEDKEMNSLKMEISILKTENGQLKEEINVLSKLNKELQSVVIEKFKNLELTATNGGVQPPLELELPTGTRLDGNIHLGRNVWLPCQIYDSAANKPKKNNYSLLIKEIAYAVFGERVLMESSVSGRKCNRTKTEAKPALDGTKLMAVHDIIRYTLEKNGDSLEKINAVVDSINHRVGEKMQDLIKPKIKGRLNEESIDDS</sequence>
<dbReference type="PANTHER" id="PTHR14628">
    <property type="entry name" value="BEN DOMAIN-CONTAINING PROTEIN 5"/>
    <property type="match status" value="1"/>
</dbReference>
<dbReference type="PROSITE" id="PS51457">
    <property type="entry name" value="BEN"/>
    <property type="match status" value="1"/>
</dbReference>
<evidence type="ECO:0000313" key="4">
    <source>
        <dbReference type="Proteomes" id="UP001154078"/>
    </source>
</evidence>
<evidence type="ECO:0000256" key="1">
    <source>
        <dbReference type="SAM" id="Coils"/>
    </source>
</evidence>
<dbReference type="EMBL" id="OV121136">
    <property type="protein sequence ID" value="CAH0557272.1"/>
    <property type="molecule type" value="Genomic_DNA"/>
</dbReference>
<dbReference type="OrthoDB" id="6766250at2759"/>
<dbReference type="Pfam" id="PF10523">
    <property type="entry name" value="BEN"/>
    <property type="match status" value="1"/>
</dbReference>
<reference evidence="3" key="1">
    <citation type="submission" date="2021-12" db="EMBL/GenBank/DDBJ databases">
        <authorList>
            <person name="King R."/>
        </authorList>
    </citation>
    <scope>NUCLEOTIDE SEQUENCE</scope>
</reference>
<dbReference type="GO" id="GO:0045892">
    <property type="term" value="P:negative regulation of DNA-templated transcription"/>
    <property type="evidence" value="ECO:0007669"/>
    <property type="project" value="InterPro"/>
</dbReference>
<gene>
    <name evidence="3" type="ORF">MELIAE_LOCUS8031</name>
</gene>
<protein>
    <recommendedName>
        <fullName evidence="2">BEN domain-containing protein</fullName>
    </recommendedName>
</protein>
<organism evidence="3 4">
    <name type="scientific">Brassicogethes aeneus</name>
    <name type="common">Rape pollen beetle</name>
    <name type="synonym">Meligethes aeneus</name>
    <dbReference type="NCBI Taxonomy" id="1431903"/>
    <lineage>
        <taxon>Eukaryota</taxon>
        <taxon>Metazoa</taxon>
        <taxon>Ecdysozoa</taxon>
        <taxon>Arthropoda</taxon>
        <taxon>Hexapoda</taxon>
        <taxon>Insecta</taxon>
        <taxon>Pterygota</taxon>
        <taxon>Neoptera</taxon>
        <taxon>Endopterygota</taxon>
        <taxon>Coleoptera</taxon>
        <taxon>Polyphaga</taxon>
        <taxon>Cucujiformia</taxon>
        <taxon>Nitidulidae</taxon>
        <taxon>Meligethinae</taxon>
        <taxon>Brassicogethes</taxon>
    </lineage>
</organism>
<proteinExistence type="predicted"/>
<feature type="domain" description="BEN" evidence="2">
    <location>
        <begin position="224"/>
        <end position="332"/>
    </location>
</feature>
<dbReference type="InterPro" id="IPR040391">
    <property type="entry name" value="BEND5"/>
</dbReference>
<dbReference type="Gene3D" id="1.10.10.2590">
    <property type="entry name" value="BEN domain"/>
    <property type="match status" value="1"/>
</dbReference>